<comment type="subcellular location">
    <subcellularLocation>
        <location evidence="1">Nucleus</location>
    </subcellularLocation>
</comment>
<keyword evidence="2" id="KW-0805">Transcription regulation</keyword>
<evidence type="ECO:0000256" key="5">
    <source>
        <dbReference type="ARBA" id="ARBA00023242"/>
    </source>
</evidence>
<dbReference type="InterPro" id="IPR045239">
    <property type="entry name" value="bHLH95_bHLH"/>
</dbReference>
<dbReference type="Proteomes" id="UP001396334">
    <property type="component" value="Unassembled WGS sequence"/>
</dbReference>
<dbReference type="CDD" id="cd11393">
    <property type="entry name" value="bHLH_AtbHLH_like"/>
    <property type="match status" value="1"/>
</dbReference>
<dbReference type="PROSITE" id="PS50888">
    <property type="entry name" value="BHLH"/>
    <property type="match status" value="1"/>
</dbReference>
<evidence type="ECO:0000256" key="4">
    <source>
        <dbReference type="ARBA" id="ARBA00023163"/>
    </source>
</evidence>
<dbReference type="Gene3D" id="4.10.280.10">
    <property type="entry name" value="Helix-loop-helix DNA-binding domain"/>
    <property type="match status" value="1"/>
</dbReference>
<dbReference type="InterPro" id="IPR045843">
    <property type="entry name" value="IND-like"/>
</dbReference>
<dbReference type="PANTHER" id="PTHR16223:SF171">
    <property type="entry name" value="BASIC HELIX-LOOP-HELIX (BHLH) DNA-BINDING SUPERFAMILY PROTEIN"/>
    <property type="match status" value="1"/>
</dbReference>
<dbReference type="SUPFAM" id="SSF47459">
    <property type="entry name" value="HLH, helix-loop-helix DNA-binding domain"/>
    <property type="match status" value="1"/>
</dbReference>
<comment type="caution">
    <text evidence="8">The sequence shown here is derived from an EMBL/GenBank/DDBJ whole genome shotgun (WGS) entry which is preliminary data.</text>
</comment>
<gene>
    <name evidence="8" type="ORF">V6N11_075347</name>
</gene>
<evidence type="ECO:0000313" key="8">
    <source>
        <dbReference type="EMBL" id="KAK9008454.1"/>
    </source>
</evidence>
<dbReference type="InterPro" id="IPR036638">
    <property type="entry name" value="HLH_DNA-bd_sf"/>
</dbReference>
<dbReference type="PANTHER" id="PTHR16223">
    <property type="entry name" value="TRANSCRIPTION FACTOR BHLH83-RELATED"/>
    <property type="match status" value="1"/>
</dbReference>
<evidence type="ECO:0000259" key="7">
    <source>
        <dbReference type="PROSITE" id="PS50888"/>
    </source>
</evidence>
<reference evidence="8 9" key="1">
    <citation type="journal article" date="2024" name="G3 (Bethesda)">
        <title>Genome assembly of Hibiscus sabdariffa L. provides insights into metabolisms of medicinal natural products.</title>
        <authorList>
            <person name="Kim T."/>
        </authorList>
    </citation>
    <scope>NUCLEOTIDE SEQUENCE [LARGE SCALE GENOMIC DNA]</scope>
    <source>
        <strain evidence="8">TK-2024</strain>
        <tissue evidence="8">Old leaves</tissue>
    </source>
</reference>
<feature type="compositionally biased region" description="Polar residues" evidence="6">
    <location>
        <begin position="300"/>
        <end position="317"/>
    </location>
</feature>
<sequence length="465" mass="50068">MAEQCTATSPPLHGCWDLHHATSLSSWAVNLTSSHHHSHSSNCHQDDVLSISTSLTNASNHSMLTSADESSDGGLGEQPHPSNELISGEHGSDNHLWSHVILSNVGSNGGLNNGADVGENLLEAMSSKSNSSAAGIFEPACDYLNKIDGNWELSNSSVFNSLVRNMNQGFDNDQQSSIGSERLTKLSNMVSHGSIAPQFMSPKPSTSSPVENYSGSLLQPAAFCGMETVKNPVFLSCYGHGNPKSISMEADNFYGSVSHAPCTTNITYGRLSKPLIHIHAPSKPRFRHLNLSDCKEQGLQAANSPQTRSSNGRTQGIANEGKKKRGDETSGSTTTVLKKPKHENSAASSVKMHAPKVKLGDKITALQQIVSPFGKTDTASVLLEAIGYINFLQEQVQLLSNPCMKSNSLKDPRGSLDRKDEKGDGKVDLRSRGLCLVPISCTPKVYHESTGSDYWSPTYRGCLYR</sequence>
<evidence type="ECO:0000256" key="6">
    <source>
        <dbReference type="SAM" id="MobiDB-lite"/>
    </source>
</evidence>
<accession>A0ABR2R6M6</accession>
<evidence type="ECO:0000256" key="3">
    <source>
        <dbReference type="ARBA" id="ARBA00023125"/>
    </source>
</evidence>
<keyword evidence="4" id="KW-0804">Transcription</keyword>
<keyword evidence="5" id="KW-0539">Nucleus</keyword>
<feature type="domain" description="BHLH" evidence="7">
    <location>
        <begin position="343"/>
        <end position="392"/>
    </location>
</feature>
<dbReference type="EMBL" id="JBBPBN010000026">
    <property type="protein sequence ID" value="KAK9008454.1"/>
    <property type="molecule type" value="Genomic_DNA"/>
</dbReference>
<evidence type="ECO:0000256" key="2">
    <source>
        <dbReference type="ARBA" id="ARBA00023015"/>
    </source>
</evidence>
<keyword evidence="9" id="KW-1185">Reference proteome</keyword>
<name>A0ABR2R6M6_9ROSI</name>
<keyword evidence="3" id="KW-0238">DNA-binding</keyword>
<proteinExistence type="predicted"/>
<evidence type="ECO:0000256" key="1">
    <source>
        <dbReference type="ARBA" id="ARBA00004123"/>
    </source>
</evidence>
<dbReference type="InterPro" id="IPR011598">
    <property type="entry name" value="bHLH_dom"/>
</dbReference>
<feature type="region of interest" description="Disordered" evidence="6">
    <location>
        <begin position="63"/>
        <end position="90"/>
    </location>
</feature>
<organism evidence="8 9">
    <name type="scientific">Hibiscus sabdariffa</name>
    <name type="common">roselle</name>
    <dbReference type="NCBI Taxonomy" id="183260"/>
    <lineage>
        <taxon>Eukaryota</taxon>
        <taxon>Viridiplantae</taxon>
        <taxon>Streptophyta</taxon>
        <taxon>Embryophyta</taxon>
        <taxon>Tracheophyta</taxon>
        <taxon>Spermatophyta</taxon>
        <taxon>Magnoliopsida</taxon>
        <taxon>eudicotyledons</taxon>
        <taxon>Gunneridae</taxon>
        <taxon>Pentapetalae</taxon>
        <taxon>rosids</taxon>
        <taxon>malvids</taxon>
        <taxon>Malvales</taxon>
        <taxon>Malvaceae</taxon>
        <taxon>Malvoideae</taxon>
        <taxon>Hibiscus</taxon>
    </lineage>
</organism>
<feature type="region of interest" description="Disordered" evidence="6">
    <location>
        <begin position="297"/>
        <end position="351"/>
    </location>
</feature>
<protein>
    <recommendedName>
        <fullName evidence="7">BHLH domain-containing protein</fullName>
    </recommendedName>
</protein>
<evidence type="ECO:0000313" key="9">
    <source>
        <dbReference type="Proteomes" id="UP001396334"/>
    </source>
</evidence>